<dbReference type="PANTHER" id="PTHR32114:SF2">
    <property type="entry name" value="ABC TRANSPORTER ABCH.3"/>
    <property type="match status" value="1"/>
</dbReference>
<evidence type="ECO:0000256" key="2">
    <source>
        <dbReference type="ARBA" id="ARBA00011322"/>
    </source>
</evidence>
<proteinExistence type="inferred from homology"/>
<organism evidence="6 7">
    <name type="scientific">Exobacillus caeni</name>
    <dbReference type="NCBI Taxonomy" id="2574798"/>
    <lineage>
        <taxon>Bacteria</taxon>
        <taxon>Bacillati</taxon>
        <taxon>Bacillota</taxon>
        <taxon>Bacilli</taxon>
        <taxon>Bacillales</taxon>
        <taxon>Guptibacillaceae</taxon>
        <taxon>Exobacillus</taxon>
    </lineage>
</organism>
<evidence type="ECO:0000256" key="4">
    <source>
        <dbReference type="SAM" id="Coils"/>
    </source>
</evidence>
<dbReference type="SUPFAM" id="SSF52540">
    <property type="entry name" value="P-loop containing nucleoside triphosphate hydrolases"/>
    <property type="match status" value="1"/>
</dbReference>
<dbReference type="InterPro" id="IPR027417">
    <property type="entry name" value="P-loop_NTPase"/>
</dbReference>
<feature type="domain" description="Protein CR006 P-loop" evidence="5">
    <location>
        <begin position="14"/>
        <end position="722"/>
    </location>
</feature>
<keyword evidence="4" id="KW-0175">Coiled coil</keyword>
<dbReference type="OrthoDB" id="9795565at2"/>
<protein>
    <recommendedName>
        <fullName evidence="3">Nuclease SbcCD subunit C</fullName>
    </recommendedName>
</protein>
<dbReference type="Pfam" id="PF13166">
    <property type="entry name" value="AAA_13"/>
    <property type="match status" value="1"/>
</dbReference>
<comment type="subunit">
    <text evidence="2">Heterodimer of SbcC and SbcD.</text>
</comment>
<gene>
    <name evidence="6" type="ORF">FCL54_12610</name>
</gene>
<reference evidence="6 7" key="1">
    <citation type="submission" date="2019-04" db="EMBL/GenBank/DDBJ databases">
        <title>Bacillus caeni sp. nov., a bacterium isolated from mangrove sediment.</title>
        <authorList>
            <person name="Huang H."/>
            <person name="Mo K."/>
            <person name="Hu Y."/>
        </authorList>
    </citation>
    <scope>NUCLEOTIDE SEQUENCE [LARGE SCALE GENOMIC DNA]</scope>
    <source>
        <strain evidence="6 7">HB172195</strain>
    </source>
</reference>
<dbReference type="Proteomes" id="UP000308230">
    <property type="component" value="Unassembled WGS sequence"/>
</dbReference>
<sequence>MGGILVIDSFSLKQVATYDEFGINLTDLKKINFIYGANGSGKTTISNFLFDPDHVRYNHSSLNWKNHIPVNILVYNKAFRDKNFGKGNIDGVFTLGEATKEEIKHIEKQQNELGELKNKLVKKKETLDKQIEQEEQFGLDFREKVWKGIYKKYEKDFKEAFSGVMRKEAFMKKIIEEFQSNNAKHLSYDELKNRSKTIFGKVPETLSIIQQIDFKRILEIESNNIWIKKIIGKSDIEIGKFIQNLNLNDWVNEGRNFIQDDTCPFCQQNTITSNFKKQLEDYFDESFTNHTNLVKSYKEEYNRLAVNLINFLQQIETKEKNNPDSKLDIETFTSYLKTLTSQFTTNKEKQNNKNKEPSRIIELISVKDQLESIQKIIIDANDRIKKHNDIVANYAVERNNLTKEIWKYIIGENNGDIEDFIKKSNGLQNGIDSLRKQFQDLRKQYIDLEREIKTATQNMTSIQPSIDQINLTLNSFGFENFQIDSSETENNQYQIRRKDGSLAESTLSEGEVTFITFLYFLQLAKGSTDQDSITDERILVIDDPISSLDSNVLFIVSSLLKEIIKSIKKDEGNIKQLMLLTHNVYFHKEVSFIDGRTKECGDTYYWILRKNNNVSTLQKFETKNPIQNSYELLWQELKSKNNISIVTVQNIMRRIIENYFKLLGKYGDEDLIKEFPSKQEQEICRSLIYWINEGSHTIPDDLYVEHPEATNEKYFKVFERIFFYMGHYEHYKMMMGIQDKEKVKELSY</sequence>
<evidence type="ECO:0000313" key="6">
    <source>
        <dbReference type="EMBL" id="TLS36793.1"/>
    </source>
</evidence>
<dbReference type="InterPro" id="IPR026866">
    <property type="entry name" value="CR006_AAA"/>
</dbReference>
<evidence type="ECO:0000259" key="5">
    <source>
        <dbReference type="Pfam" id="PF13166"/>
    </source>
</evidence>
<dbReference type="Gene3D" id="3.40.50.300">
    <property type="entry name" value="P-loop containing nucleotide triphosphate hydrolases"/>
    <property type="match status" value="1"/>
</dbReference>
<evidence type="ECO:0000256" key="3">
    <source>
        <dbReference type="ARBA" id="ARBA00013368"/>
    </source>
</evidence>
<dbReference type="PANTHER" id="PTHR32114">
    <property type="entry name" value="ABC TRANSPORTER ABCH.3"/>
    <property type="match status" value="1"/>
</dbReference>
<dbReference type="AlphaFoldDB" id="A0A5R9F7I2"/>
<accession>A0A5R9F7I2</accession>
<feature type="coiled-coil region" evidence="4">
    <location>
        <begin position="424"/>
        <end position="458"/>
    </location>
</feature>
<feature type="coiled-coil region" evidence="4">
    <location>
        <begin position="99"/>
        <end position="133"/>
    </location>
</feature>
<evidence type="ECO:0000313" key="7">
    <source>
        <dbReference type="Proteomes" id="UP000308230"/>
    </source>
</evidence>
<evidence type="ECO:0000256" key="1">
    <source>
        <dbReference type="ARBA" id="ARBA00006930"/>
    </source>
</evidence>
<comment type="similarity">
    <text evidence="1">Belongs to the SMC family. SbcC subfamily.</text>
</comment>
<name>A0A5R9F7I2_9BACL</name>
<dbReference type="EMBL" id="SWLG01000008">
    <property type="protein sequence ID" value="TLS36793.1"/>
    <property type="molecule type" value="Genomic_DNA"/>
</dbReference>
<comment type="caution">
    <text evidence="6">The sequence shown here is derived from an EMBL/GenBank/DDBJ whole genome shotgun (WGS) entry which is preliminary data.</text>
</comment>
<keyword evidence="7" id="KW-1185">Reference proteome</keyword>